<dbReference type="EMBL" id="CP018622">
    <property type="protein sequence ID" value="AUJ25845.1"/>
    <property type="molecule type" value="Genomic_DNA"/>
</dbReference>
<sequence>MKKIREWFKNLTSIKKIGVVFVGVTVVPSVIIVVLSILVTSVGLATGAVDMDDIMSEEKENVEGETSKNEGKEVEKNTDTKKGEKELKEKDIPQKDSKTEETKKKPSTDDLEKWVIKTVNDEIGEESNTDKKRIDKVSLIDYVYTENNDKDRVVNLYLNADDNFTLKMIGRGILMKSSDVFQSLFKDDRVAEVGLFWQLGAIDKYGNTSDDVIAKVILKRKTFEKINYDNFLDQDYEHVADSFFMRDEFKE</sequence>
<keyword evidence="2" id="KW-0472">Membrane</keyword>
<evidence type="ECO:0000256" key="2">
    <source>
        <dbReference type="SAM" id="Phobius"/>
    </source>
</evidence>
<keyword evidence="2" id="KW-1133">Transmembrane helix</keyword>
<evidence type="ECO:0000313" key="3">
    <source>
        <dbReference type="EMBL" id="AUJ25845.1"/>
    </source>
</evidence>
<accession>A0A2K9J2C9</accession>
<evidence type="ECO:0000313" key="4">
    <source>
        <dbReference type="Proteomes" id="UP000234237"/>
    </source>
</evidence>
<organism evidence="3 4">
    <name type="scientific">Virgibacillus dokdonensis</name>
    <dbReference type="NCBI Taxonomy" id="302167"/>
    <lineage>
        <taxon>Bacteria</taxon>
        <taxon>Bacillati</taxon>
        <taxon>Bacillota</taxon>
        <taxon>Bacilli</taxon>
        <taxon>Bacillales</taxon>
        <taxon>Bacillaceae</taxon>
        <taxon>Virgibacillus</taxon>
    </lineage>
</organism>
<proteinExistence type="predicted"/>
<dbReference type="RefSeq" id="WP_101933717.1">
    <property type="nucleotide sequence ID" value="NZ_CP018622.1"/>
</dbReference>
<feature type="transmembrane region" description="Helical" evidence="2">
    <location>
        <begin position="20"/>
        <end position="45"/>
    </location>
</feature>
<reference evidence="4" key="1">
    <citation type="submission" date="2016-11" db="EMBL/GenBank/DDBJ databases">
        <title>Complete genome sequence of Virgibacillus pantothenticus 21D, a halophilic bacterium isolated from the deep hypersaline anoxic basin Discovery in the Mediterranean Sea.</title>
        <authorList>
            <person name="Zeaiter Z."/>
            <person name="Booth J.M."/>
            <person name="Prosdocimi E.M."/>
            <person name="Mapelli F."/>
            <person name="Fusi M."/>
            <person name="Daffonchio D."/>
            <person name="Borin S."/>
            <person name="Crotti E."/>
        </authorList>
    </citation>
    <scope>NUCLEOTIDE SEQUENCE [LARGE SCALE GENOMIC DNA]</scope>
    <source>
        <strain evidence="4">21D</strain>
    </source>
</reference>
<evidence type="ECO:0000256" key="1">
    <source>
        <dbReference type="SAM" id="MobiDB-lite"/>
    </source>
</evidence>
<protein>
    <submittedName>
        <fullName evidence="3">Uncharacterized protein</fullName>
    </submittedName>
</protein>
<feature type="region of interest" description="Disordered" evidence="1">
    <location>
        <begin position="58"/>
        <end position="107"/>
    </location>
</feature>
<dbReference type="AlphaFoldDB" id="A0A2K9J2C9"/>
<gene>
    <name evidence="3" type="ORF">A21D_02799</name>
</gene>
<dbReference type="Proteomes" id="UP000234237">
    <property type="component" value="Chromosome"/>
</dbReference>
<keyword evidence="2" id="KW-0812">Transmembrane</keyword>
<dbReference type="STRING" id="302167.GCA_900166595_01627"/>
<dbReference type="KEGG" id="vpn:A21D_02799"/>
<name>A0A2K9J2C9_9BACI</name>